<dbReference type="SMART" id="SM00060">
    <property type="entry name" value="FN3"/>
    <property type="match status" value="4"/>
</dbReference>
<evidence type="ECO:0000313" key="3">
    <source>
        <dbReference type="EMBL" id="CAK0866966.1"/>
    </source>
</evidence>
<dbReference type="SUPFAM" id="SSF49265">
    <property type="entry name" value="Fibronectin type III"/>
    <property type="match status" value="3"/>
</dbReference>
<gene>
    <name evidence="3" type="ORF">PCOR1329_LOCUS54006</name>
</gene>
<comment type="caution">
    <text evidence="3">The sequence shown here is derived from an EMBL/GenBank/DDBJ whole genome shotgun (WGS) entry which is preliminary data.</text>
</comment>
<dbReference type="PROSITE" id="PS50853">
    <property type="entry name" value="FN3"/>
    <property type="match status" value="1"/>
</dbReference>
<name>A0ABN9V2H9_9DINO</name>
<dbReference type="Gene3D" id="2.60.40.10">
    <property type="entry name" value="Immunoglobulins"/>
    <property type="match status" value="2"/>
</dbReference>
<evidence type="ECO:0000313" key="4">
    <source>
        <dbReference type="Proteomes" id="UP001189429"/>
    </source>
</evidence>
<accession>A0ABN9V2H9</accession>
<feature type="region of interest" description="Disordered" evidence="1">
    <location>
        <begin position="28"/>
        <end position="48"/>
    </location>
</feature>
<dbReference type="PANTHER" id="PTHR24099:SF11">
    <property type="entry name" value="FIBRONECTIN TYPE III DOMAIN-CONTAINING 3BA-RELATED"/>
    <property type="match status" value="1"/>
</dbReference>
<dbReference type="Pfam" id="PF00041">
    <property type="entry name" value="fn3"/>
    <property type="match status" value="1"/>
</dbReference>
<dbReference type="EMBL" id="CAUYUJ010016593">
    <property type="protein sequence ID" value="CAK0866966.1"/>
    <property type="molecule type" value="Genomic_DNA"/>
</dbReference>
<feature type="domain" description="Fibronectin type-III" evidence="2">
    <location>
        <begin position="91"/>
        <end position="198"/>
    </location>
</feature>
<protein>
    <recommendedName>
        <fullName evidence="2">Fibronectin type-III domain-containing protein</fullName>
    </recommendedName>
</protein>
<keyword evidence="4" id="KW-1185">Reference proteome</keyword>
<dbReference type="Proteomes" id="UP001189429">
    <property type="component" value="Unassembled WGS sequence"/>
</dbReference>
<evidence type="ECO:0000259" key="2">
    <source>
        <dbReference type="PROSITE" id="PS50853"/>
    </source>
</evidence>
<dbReference type="InterPro" id="IPR050617">
    <property type="entry name" value="E3_ligase_FN3/SPRY"/>
</dbReference>
<dbReference type="InterPro" id="IPR036116">
    <property type="entry name" value="FN3_sf"/>
</dbReference>
<dbReference type="CDD" id="cd00063">
    <property type="entry name" value="FN3"/>
    <property type="match status" value="2"/>
</dbReference>
<dbReference type="InterPro" id="IPR003961">
    <property type="entry name" value="FN3_dom"/>
</dbReference>
<dbReference type="PANTHER" id="PTHR24099">
    <property type="entry name" value="E3 UBIQUITIN-PROTEIN LIGASE TRIM36-RELATED"/>
    <property type="match status" value="1"/>
</dbReference>
<organism evidence="3 4">
    <name type="scientific">Prorocentrum cordatum</name>
    <dbReference type="NCBI Taxonomy" id="2364126"/>
    <lineage>
        <taxon>Eukaryota</taxon>
        <taxon>Sar</taxon>
        <taxon>Alveolata</taxon>
        <taxon>Dinophyceae</taxon>
        <taxon>Prorocentrales</taxon>
        <taxon>Prorocentraceae</taxon>
        <taxon>Prorocentrum</taxon>
    </lineage>
</organism>
<sequence length="416" mass="44273">MRFEWWLRDQDGAATTGCDVQLVSALSTSVEQPPAPASPRAGDAPGGTRWRATVNELSGNCAYRVRVRGCSAAGAGAWAEAEGRTSSVPDVPRGVRCVGSTARRLHLEWSVEENVGVEVDSCEVSCTSGMSFDQLWGDGVSFDPPPRRVASGQGARHLWRTTVVGLSIASEFSVRVRSVNCVGQGAWSEPITAKTLGVPEAPSGLTHSFPAPGLMKLEWRAPSVPDAEVNDCTLKELVTPKIASPYWELPTFSPNGRPAHVEDGLWCAGVARCAPDTRRVFQLCATNEAGDSKKLRQEITTSGVPGLPTDWTCAHRGASGAVRSLRLSWAVRDPEGAAVERCELEVWRSLYWQAVAFAGAEDAPQRVPAEAPGGGGGGWYATVGSLQAGTKYQFRLRAHNALGAGAWAEGTFQTSA</sequence>
<dbReference type="InterPro" id="IPR013783">
    <property type="entry name" value="Ig-like_fold"/>
</dbReference>
<proteinExistence type="predicted"/>
<reference evidence="3" key="1">
    <citation type="submission" date="2023-10" db="EMBL/GenBank/DDBJ databases">
        <authorList>
            <person name="Chen Y."/>
            <person name="Shah S."/>
            <person name="Dougan E. K."/>
            <person name="Thang M."/>
            <person name="Chan C."/>
        </authorList>
    </citation>
    <scope>NUCLEOTIDE SEQUENCE [LARGE SCALE GENOMIC DNA]</scope>
</reference>
<evidence type="ECO:0000256" key="1">
    <source>
        <dbReference type="SAM" id="MobiDB-lite"/>
    </source>
</evidence>